<dbReference type="eggNOG" id="ENOG502SGAZ">
    <property type="taxonomic scope" value="Eukaryota"/>
</dbReference>
<dbReference type="OMA" id="MCHYLET"/>
<dbReference type="Proteomes" id="UP000015100">
    <property type="component" value="Unassembled WGS sequence"/>
</dbReference>
<dbReference type="CDD" id="cd09917">
    <property type="entry name" value="F-box_SF"/>
    <property type="match status" value="1"/>
</dbReference>
<dbReference type="InterPro" id="IPR001810">
    <property type="entry name" value="F-box_dom"/>
</dbReference>
<gene>
    <name evidence="2" type="ORF">H072_11494</name>
</gene>
<evidence type="ECO:0000313" key="2">
    <source>
        <dbReference type="EMBL" id="EPS35152.1"/>
    </source>
</evidence>
<dbReference type="OrthoDB" id="9981546at2759"/>
<dbReference type="PROSITE" id="PS50181">
    <property type="entry name" value="FBOX"/>
    <property type="match status" value="1"/>
</dbReference>
<protein>
    <recommendedName>
        <fullName evidence="1">F-box domain-containing protein</fullName>
    </recommendedName>
</protein>
<keyword evidence="3" id="KW-1185">Reference proteome</keyword>
<organism evidence="2 3">
    <name type="scientific">Dactylellina haptotyla (strain CBS 200.50)</name>
    <name type="common">Nematode-trapping fungus</name>
    <name type="synonym">Monacrosporium haptotylum</name>
    <dbReference type="NCBI Taxonomy" id="1284197"/>
    <lineage>
        <taxon>Eukaryota</taxon>
        <taxon>Fungi</taxon>
        <taxon>Dikarya</taxon>
        <taxon>Ascomycota</taxon>
        <taxon>Pezizomycotina</taxon>
        <taxon>Orbiliomycetes</taxon>
        <taxon>Orbiliales</taxon>
        <taxon>Orbiliaceae</taxon>
        <taxon>Dactylellina</taxon>
    </lineage>
</organism>
<evidence type="ECO:0000313" key="3">
    <source>
        <dbReference type="Proteomes" id="UP000015100"/>
    </source>
</evidence>
<accession>S8BIR2</accession>
<dbReference type="EMBL" id="AQGS01001233">
    <property type="protein sequence ID" value="EPS35152.1"/>
    <property type="molecule type" value="Genomic_DNA"/>
</dbReference>
<dbReference type="SMART" id="SM00256">
    <property type="entry name" value="FBOX"/>
    <property type="match status" value="1"/>
</dbReference>
<proteinExistence type="predicted"/>
<dbReference type="AlphaFoldDB" id="S8BIR2"/>
<reference evidence="3" key="2">
    <citation type="submission" date="2013-04" db="EMBL/GenBank/DDBJ databases">
        <title>Genomic mechanisms accounting for the adaptation to parasitism in nematode-trapping fungi.</title>
        <authorList>
            <person name="Ahren D.G."/>
        </authorList>
    </citation>
    <scope>NUCLEOTIDE SEQUENCE [LARGE SCALE GENOMIC DNA]</scope>
    <source>
        <strain evidence="3">CBS 200.50</strain>
    </source>
</reference>
<dbReference type="HOGENOM" id="CLU_927410_0_0_1"/>
<feature type="domain" description="F-box" evidence="1">
    <location>
        <begin position="8"/>
        <end position="56"/>
    </location>
</feature>
<dbReference type="Pfam" id="PF00646">
    <property type="entry name" value="F-box"/>
    <property type="match status" value="1"/>
</dbReference>
<reference evidence="2 3" key="1">
    <citation type="journal article" date="2013" name="PLoS Genet.">
        <title>Genomic mechanisms accounting for the adaptation to parasitism in nematode-trapping fungi.</title>
        <authorList>
            <person name="Meerupati T."/>
            <person name="Andersson K.M."/>
            <person name="Friman E."/>
            <person name="Kumar D."/>
            <person name="Tunlid A."/>
            <person name="Ahren D."/>
        </authorList>
    </citation>
    <scope>NUCLEOTIDE SEQUENCE [LARGE SCALE GENOMIC DNA]</scope>
    <source>
        <strain evidence="2 3">CBS 200.50</strain>
    </source>
</reference>
<evidence type="ECO:0000259" key="1">
    <source>
        <dbReference type="PROSITE" id="PS50181"/>
    </source>
</evidence>
<comment type="caution">
    <text evidence="2">The sequence shown here is derived from an EMBL/GenBank/DDBJ whole genome shotgun (WGS) entry which is preliminary data.</text>
</comment>
<sequence>MPHAIEPKLQFEDLPRELLEEILNLMPTKSLVIASRTSKYIHDIATYIISRRLRHALHVEGYRLVFECYEAADMYNHPYNNCEYTGTYIGTESSAPAAKLNSLPPFDGEKEEFNPLPKLYTRYTPTPFDASCQNGISNSPASSTVTIDSGDLFTQVCASASLVKLGSMIPVFESFFRVRREWLDRACEGGDDNIVWVGMGEDVGLELNVSGKRISGPAIHGGVRGREEDPAVQYHVDYESLVIRATYLLEMIEQKKPASFYQSISLVSQPEEAPMPTMDTSLVVF</sequence>
<dbReference type="SUPFAM" id="SSF81383">
    <property type="entry name" value="F-box domain"/>
    <property type="match status" value="1"/>
</dbReference>
<dbReference type="InterPro" id="IPR036047">
    <property type="entry name" value="F-box-like_dom_sf"/>
</dbReference>
<name>S8BIR2_DACHA</name>